<protein>
    <recommendedName>
        <fullName evidence="3">DUF4878 domain-containing protein</fullName>
    </recommendedName>
</protein>
<accession>A0A2U2PFK6</accession>
<dbReference type="EMBL" id="QEAS01000010">
    <property type="protein sequence ID" value="PWG80187.1"/>
    <property type="molecule type" value="Genomic_DNA"/>
</dbReference>
<dbReference type="Proteomes" id="UP000245647">
    <property type="component" value="Unassembled WGS sequence"/>
</dbReference>
<gene>
    <name evidence="1" type="ORF">DDR33_13415</name>
</gene>
<keyword evidence="2" id="KW-1185">Reference proteome</keyword>
<organism evidence="1 2">
    <name type="scientific">Pararcticibacter amylolyticus</name>
    <dbReference type="NCBI Taxonomy" id="2173175"/>
    <lineage>
        <taxon>Bacteria</taxon>
        <taxon>Pseudomonadati</taxon>
        <taxon>Bacteroidota</taxon>
        <taxon>Sphingobacteriia</taxon>
        <taxon>Sphingobacteriales</taxon>
        <taxon>Sphingobacteriaceae</taxon>
        <taxon>Pararcticibacter</taxon>
    </lineage>
</organism>
<proteinExistence type="predicted"/>
<comment type="caution">
    <text evidence="1">The sequence shown here is derived from an EMBL/GenBank/DDBJ whole genome shotgun (WGS) entry which is preliminary data.</text>
</comment>
<evidence type="ECO:0008006" key="3">
    <source>
        <dbReference type="Google" id="ProtNLM"/>
    </source>
</evidence>
<name>A0A2U2PFK6_9SPHI</name>
<dbReference type="RefSeq" id="WP_109416304.1">
    <property type="nucleotide sequence ID" value="NZ_QEAS01000010.1"/>
</dbReference>
<reference evidence="1 2" key="1">
    <citation type="submission" date="2018-04" db="EMBL/GenBank/DDBJ databases">
        <title>Pedobacter chongqingensis sp. nov., isolated from a rottenly hemp rope.</title>
        <authorList>
            <person name="Cai Y."/>
        </authorList>
    </citation>
    <scope>NUCLEOTIDE SEQUENCE [LARGE SCALE GENOMIC DNA]</scope>
    <source>
        <strain evidence="1 2">FJ4-8</strain>
    </source>
</reference>
<evidence type="ECO:0000313" key="1">
    <source>
        <dbReference type="EMBL" id="PWG80187.1"/>
    </source>
</evidence>
<dbReference type="AlphaFoldDB" id="A0A2U2PFK6"/>
<sequence>MKKAHTDEEIIAAAETKKSAAPDSTDDKVDIAVDLDDDNGIAHTYVVTFLRKAEGWTVFQVNELSSL</sequence>
<evidence type="ECO:0000313" key="2">
    <source>
        <dbReference type="Proteomes" id="UP000245647"/>
    </source>
</evidence>